<name>A0AAN6U999_9PEZI</name>
<dbReference type="RefSeq" id="XP_062652370.1">
    <property type="nucleotide sequence ID" value="XM_062786727.1"/>
</dbReference>
<evidence type="ECO:0000313" key="3">
    <source>
        <dbReference type="Proteomes" id="UP001302602"/>
    </source>
</evidence>
<sequence>MPNSSSFQEVLWTSEVLGRFCTGNGCAVRPMCPGRLRDVMVGCRPMFVSEACPHRSTRHTESETGLGECWCPNSAADLFASIACRGSFAMLRQWRSLPTFQSTLTLGRTTETPPRRQFFQQHFNAVFSSSQACRFKEKRHISLSSPSRQPRVTPRHSNHEGPQAFGLFASSPASSRRPSSRLRSRRSSLTLARTLPHPQTNSMTSPCRKTPGAPRMSTADVVPGGATDIPKVKVRVSYRGNLWSPQPLPLDH</sequence>
<dbReference type="EMBL" id="MU853223">
    <property type="protein sequence ID" value="KAK4128599.1"/>
    <property type="molecule type" value="Genomic_DNA"/>
</dbReference>
<feature type="compositionally biased region" description="Low complexity" evidence="1">
    <location>
        <begin position="187"/>
        <end position="196"/>
    </location>
</feature>
<protein>
    <submittedName>
        <fullName evidence="2">Uncharacterized protein</fullName>
    </submittedName>
</protein>
<dbReference type="AlphaFoldDB" id="A0AAN6U999"/>
<reference evidence="2" key="2">
    <citation type="submission" date="2023-05" db="EMBL/GenBank/DDBJ databases">
        <authorList>
            <consortium name="Lawrence Berkeley National Laboratory"/>
            <person name="Steindorff A."/>
            <person name="Hensen N."/>
            <person name="Bonometti L."/>
            <person name="Westerberg I."/>
            <person name="Brannstrom I.O."/>
            <person name="Guillou S."/>
            <person name="Cros-Aarteil S."/>
            <person name="Calhoun S."/>
            <person name="Haridas S."/>
            <person name="Kuo A."/>
            <person name="Mondo S."/>
            <person name="Pangilinan J."/>
            <person name="Riley R."/>
            <person name="Labutti K."/>
            <person name="Andreopoulos B."/>
            <person name="Lipzen A."/>
            <person name="Chen C."/>
            <person name="Yanf M."/>
            <person name="Daum C."/>
            <person name="Ng V."/>
            <person name="Clum A."/>
            <person name="Ohm R."/>
            <person name="Martin F."/>
            <person name="Silar P."/>
            <person name="Natvig D."/>
            <person name="Lalanne C."/>
            <person name="Gautier V."/>
            <person name="Ament-Velasquez S.L."/>
            <person name="Kruys A."/>
            <person name="Hutchinson M.I."/>
            <person name="Powell A.J."/>
            <person name="Barry K."/>
            <person name="Miller A.N."/>
            <person name="Grigoriev I.V."/>
            <person name="Debuchy R."/>
            <person name="Gladieux P."/>
            <person name="Thoren M.H."/>
            <person name="Johannesson H."/>
        </authorList>
    </citation>
    <scope>NUCLEOTIDE SEQUENCE</scope>
    <source>
        <strain evidence="2">CBS 731.68</strain>
    </source>
</reference>
<dbReference type="GeneID" id="87823495"/>
<feature type="compositionally biased region" description="Polar residues" evidence="1">
    <location>
        <begin position="197"/>
        <end position="207"/>
    </location>
</feature>
<keyword evidence="3" id="KW-1185">Reference proteome</keyword>
<feature type="region of interest" description="Disordered" evidence="1">
    <location>
        <begin position="139"/>
        <end position="224"/>
    </location>
</feature>
<evidence type="ECO:0000256" key="1">
    <source>
        <dbReference type="SAM" id="MobiDB-lite"/>
    </source>
</evidence>
<proteinExistence type="predicted"/>
<accession>A0AAN6U999</accession>
<organism evidence="2 3">
    <name type="scientific">Parathielavia appendiculata</name>
    <dbReference type="NCBI Taxonomy" id="2587402"/>
    <lineage>
        <taxon>Eukaryota</taxon>
        <taxon>Fungi</taxon>
        <taxon>Dikarya</taxon>
        <taxon>Ascomycota</taxon>
        <taxon>Pezizomycotina</taxon>
        <taxon>Sordariomycetes</taxon>
        <taxon>Sordariomycetidae</taxon>
        <taxon>Sordariales</taxon>
        <taxon>Chaetomiaceae</taxon>
        <taxon>Parathielavia</taxon>
    </lineage>
</organism>
<dbReference type="Proteomes" id="UP001302602">
    <property type="component" value="Unassembled WGS sequence"/>
</dbReference>
<gene>
    <name evidence="2" type="ORF">N657DRAFT_30905</name>
</gene>
<reference evidence="2" key="1">
    <citation type="journal article" date="2023" name="Mol. Phylogenet. Evol.">
        <title>Genome-scale phylogeny and comparative genomics of the fungal order Sordariales.</title>
        <authorList>
            <person name="Hensen N."/>
            <person name="Bonometti L."/>
            <person name="Westerberg I."/>
            <person name="Brannstrom I.O."/>
            <person name="Guillou S."/>
            <person name="Cros-Aarteil S."/>
            <person name="Calhoun S."/>
            <person name="Haridas S."/>
            <person name="Kuo A."/>
            <person name="Mondo S."/>
            <person name="Pangilinan J."/>
            <person name="Riley R."/>
            <person name="LaButti K."/>
            <person name="Andreopoulos B."/>
            <person name="Lipzen A."/>
            <person name="Chen C."/>
            <person name="Yan M."/>
            <person name="Daum C."/>
            <person name="Ng V."/>
            <person name="Clum A."/>
            <person name="Steindorff A."/>
            <person name="Ohm R.A."/>
            <person name="Martin F."/>
            <person name="Silar P."/>
            <person name="Natvig D.O."/>
            <person name="Lalanne C."/>
            <person name="Gautier V."/>
            <person name="Ament-Velasquez S.L."/>
            <person name="Kruys A."/>
            <person name="Hutchinson M.I."/>
            <person name="Powell A.J."/>
            <person name="Barry K."/>
            <person name="Miller A.N."/>
            <person name="Grigoriev I.V."/>
            <person name="Debuchy R."/>
            <person name="Gladieux P."/>
            <person name="Hiltunen Thoren M."/>
            <person name="Johannesson H."/>
        </authorList>
    </citation>
    <scope>NUCLEOTIDE SEQUENCE</scope>
    <source>
        <strain evidence="2">CBS 731.68</strain>
    </source>
</reference>
<comment type="caution">
    <text evidence="2">The sequence shown here is derived from an EMBL/GenBank/DDBJ whole genome shotgun (WGS) entry which is preliminary data.</text>
</comment>
<evidence type="ECO:0000313" key="2">
    <source>
        <dbReference type="EMBL" id="KAK4128599.1"/>
    </source>
</evidence>